<feature type="domain" description="HTH cro/C1-type" evidence="2">
    <location>
        <begin position="10"/>
        <end position="64"/>
    </location>
</feature>
<dbReference type="Gene3D" id="1.10.260.40">
    <property type="entry name" value="lambda repressor-like DNA-binding domains"/>
    <property type="match status" value="1"/>
</dbReference>
<evidence type="ECO:0000313" key="4">
    <source>
        <dbReference type="Proteomes" id="UP001595791"/>
    </source>
</evidence>
<name>A0ABV8MLP6_9NEIS</name>
<dbReference type="SUPFAM" id="SSF47413">
    <property type="entry name" value="lambda repressor-like DNA-binding domains"/>
    <property type="match status" value="1"/>
</dbReference>
<reference evidence="4" key="1">
    <citation type="journal article" date="2019" name="Int. J. Syst. Evol. Microbiol.">
        <title>The Global Catalogue of Microorganisms (GCM) 10K type strain sequencing project: providing services to taxonomists for standard genome sequencing and annotation.</title>
        <authorList>
            <consortium name="The Broad Institute Genomics Platform"/>
            <consortium name="The Broad Institute Genome Sequencing Center for Infectious Disease"/>
            <person name="Wu L."/>
            <person name="Ma J."/>
        </authorList>
    </citation>
    <scope>NUCLEOTIDE SEQUENCE [LARGE SCALE GENOMIC DNA]</scope>
    <source>
        <strain evidence="4">LMG 29894</strain>
    </source>
</reference>
<dbReference type="Pfam" id="PF01381">
    <property type="entry name" value="HTH_3"/>
    <property type="match status" value="1"/>
</dbReference>
<comment type="caution">
    <text evidence="3">The sequence shown here is derived from an EMBL/GenBank/DDBJ whole genome shotgun (WGS) entry which is preliminary data.</text>
</comment>
<comment type="similarity">
    <text evidence="1">Belongs to the short-chain fatty acyl-CoA assimilation regulator (ScfR) family.</text>
</comment>
<organism evidence="3 4">
    <name type="scientific">Chitinimonas lacunae</name>
    <dbReference type="NCBI Taxonomy" id="1963018"/>
    <lineage>
        <taxon>Bacteria</taxon>
        <taxon>Pseudomonadati</taxon>
        <taxon>Pseudomonadota</taxon>
        <taxon>Betaproteobacteria</taxon>
        <taxon>Neisseriales</taxon>
        <taxon>Chitinibacteraceae</taxon>
        <taxon>Chitinimonas</taxon>
    </lineage>
</organism>
<sequence length="377" mass="42614">MEAKFVGSNLRLARIFQDLSLDDLGAKINTSRQYVHKLEIGGAEPNSDLEMRLAEELGVTPQFFRQPFTQALEEEQVHFRSLKTSKASAKLYAVYKARMLLSLVEVFDQHMRLPKPNFPEFSSVDPNAIEKAAEDCRSYWGLGLGPINHLPRVAERAGALVLSFDGVSQQVDALSIPTQRPIIVFNAEKGSACRIRFDIAHEIGHLVLHVGKKTGDAETEREANHFAGAFLVPRTMMYDHFPAPKGSRFDWKAISEFKRTWRVSKAALLYRARQLGLLTDSQYKTGVIHLNRNGEARREEEDRDINFEQPELLPAAMCYLLDRLDFSLLEIAQKINVSVSTLQAIIGSQAFGLIPENIKNKNVYTLKELRESRLKSS</sequence>
<keyword evidence="4" id="KW-1185">Reference proteome</keyword>
<evidence type="ECO:0000313" key="3">
    <source>
        <dbReference type="EMBL" id="MFC4158241.1"/>
    </source>
</evidence>
<dbReference type="InterPro" id="IPR052345">
    <property type="entry name" value="Rad_response_metalloprotease"/>
</dbReference>
<proteinExistence type="inferred from homology"/>
<gene>
    <name evidence="3" type="ORF">ACFOW7_02600</name>
</gene>
<dbReference type="PROSITE" id="PS50943">
    <property type="entry name" value="HTH_CROC1"/>
    <property type="match status" value="1"/>
</dbReference>
<protein>
    <submittedName>
        <fullName evidence="3">Helix-turn-helix domain-containing protein</fullName>
    </submittedName>
</protein>
<dbReference type="Pfam" id="PF06114">
    <property type="entry name" value="Peptidase_M78"/>
    <property type="match status" value="1"/>
</dbReference>
<dbReference type="InterPro" id="IPR010982">
    <property type="entry name" value="Lambda_DNA-bd_dom_sf"/>
</dbReference>
<accession>A0ABV8MLP6</accession>
<dbReference type="RefSeq" id="WP_378160701.1">
    <property type="nucleotide sequence ID" value="NZ_JBHSBU010000001.1"/>
</dbReference>
<dbReference type="PANTHER" id="PTHR43236">
    <property type="entry name" value="ANTITOXIN HIGA1"/>
    <property type="match status" value="1"/>
</dbReference>
<dbReference type="SMART" id="SM00530">
    <property type="entry name" value="HTH_XRE"/>
    <property type="match status" value="1"/>
</dbReference>
<evidence type="ECO:0000259" key="2">
    <source>
        <dbReference type="PROSITE" id="PS50943"/>
    </source>
</evidence>
<dbReference type="CDD" id="cd00093">
    <property type="entry name" value="HTH_XRE"/>
    <property type="match status" value="1"/>
</dbReference>
<dbReference type="InterPro" id="IPR001387">
    <property type="entry name" value="Cro/C1-type_HTH"/>
</dbReference>
<dbReference type="EMBL" id="JBHSBU010000001">
    <property type="protein sequence ID" value="MFC4158241.1"/>
    <property type="molecule type" value="Genomic_DNA"/>
</dbReference>
<dbReference type="PANTHER" id="PTHR43236:SF1">
    <property type="entry name" value="BLL7220 PROTEIN"/>
    <property type="match status" value="1"/>
</dbReference>
<dbReference type="InterPro" id="IPR010359">
    <property type="entry name" value="IrrE_HExxH"/>
</dbReference>
<dbReference type="Proteomes" id="UP001595791">
    <property type="component" value="Unassembled WGS sequence"/>
</dbReference>
<dbReference type="Gene3D" id="1.10.10.2910">
    <property type="match status" value="1"/>
</dbReference>
<evidence type="ECO:0000256" key="1">
    <source>
        <dbReference type="ARBA" id="ARBA00007227"/>
    </source>
</evidence>